<dbReference type="GO" id="GO:0070682">
    <property type="term" value="P:proteasome regulatory particle assembly"/>
    <property type="evidence" value="ECO:0007669"/>
    <property type="project" value="InterPro"/>
</dbReference>
<evidence type="ECO:0000313" key="5">
    <source>
        <dbReference type="Proteomes" id="UP001338582"/>
    </source>
</evidence>
<evidence type="ECO:0000313" key="4">
    <source>
        <dbReference type="EMBL" id="WPK25795.1"/>
    </source>
</evidence>
<dbReference type="PANTHER" id="PTHR12651:SF1">
    <property type="entry name" value="26S PROTEASOME NON-ATPASE REGULATORY SUBUNIT 9"/>
    <property type="match status" value="1"/>
</dbReference>
<dbReference type="Gene3D" id="2.30.42.10">
    <property type="match status" value="1"/>
</dbReference>
<organism evidence="4 5">
    <name type="scientific">Australozyma saopauloensis</name>
    <dbReference type="NCBI Taxonomy" id="291208"/>
    <lineage>
        <taxon>Eukaryota</taxon>
        <taxon>Fungi</taxon>
        <taxon>Dikarya</taxon>
        <taxon>Ascomycota</taxon>
        <taxon>Saccharomycotina</taxon>
        <taxon>Pichiomycetes</taxon>
        <taxon>Metschnikowiaceae</taxon>
        <taxon>Australozyma</taxon>
    </lineage>
</organism>
<dbReference type="Proteomes" id="UP001338582">
    <property type="component" value="Chromosome 4"/>
</dbReference>
<dbReference type="Gene3D" id="6.10.140.1710">
    <property type="match status" value="1"/>
</dbReference>
<protein>
    <recommendedName>
        <fullName evidence="2">Probable 26S proteasome regulatory subunit p27</fullName>
    </recommendedName>
</protein>
<dbReference type="RefSeq" id="XP_062878177.1">
    <property type="nucleotide sequence ID" value="XM_063022107.1"/>
</dbReference>
<accession>A0AAX4HB85</accession>
<evidence type="ECO:0000259" key="3">
    <source>
        <dbReference type="SMART" id="SM00228"/>
    </source>
</evidence>
<dbReference type="InterPro" id="IPR036034">
    <property type="entry name" value="PDZ_sf"/>
</dbReference>
<keyword evidence="1" id="KW-0143">Chaperone</keyword>
<dbReference type="Pfam" id="PF18265">
    <property type="entry name" value="Nas2_N"/>
    <property type="match status" value="1"/>
</dbReference>
<dbReference type="SUPFAM" id="SSF50156">
    <property type="entry name" value="PDZ domain-like"/>
    <property type="match status" value="1"/>
</dbReference>
<feature type="domain" description="PDZ" evidence="3">
    <location>
        <begin position="116"/>
        <end position="194"/>
    </location>
</feature>
<dbReference type="FunFam" id="2.30.42.10:FF:000107">
    <property type="entry name" value="26S proteasome non-ATPase regulatory subunit 9"/>
    <property type="match status" value="1"/>
</dbReference>
<dbReference type="Pfam" id="PF13180">
    <property type="entry name" value="PDZ_2"/>
    <property type="match status" value="1"/>
</dbReference>
<dbReference type="GO" id="GO:0005634">
    <property type="term" value="C:nucleus"/>
    <property type="evidence" value="ECO:0007669"/>
    <property type="project" value="TreeGrafter"/>
</dbReference>
<dbReference type="AlphaFoldDB" id="A0AAX4HB85"/>
<dbReference type="PANTHER" id="PTHR12651">
    <property type="entry name" value="26S PROTEASOME NON-ATPASE REGULATORY SUBUNIT 9"/>
    <property type="match status" value="1"/>
</dbReference>
<dbReference type="GO" id="GO:0005737">
    <property type="term" value="C:cytoplasm"/>
    <property type="evidence" value="ECO:0007669"/>
    <property type="project" value="TreeGrafter"/>
</dbReference>
<evidence type="ECO:0000256" key="1">
    <source>
        <dbReference type="ARBA" id="ARBA00023186"/>
    </source>
</evidence>
<name>A0AAX4HB85_9ASCO</name>
<dbReference type="EMBL" id="CP138897">
    <property type="protein sequence ID" value="WPK25795.1"/>
    <property type="molecule type" value="Genomic_DNA"/>
</dbReference>
<keyword evidence="5" id="KW-1185">Reference proteome</keyword>
<sequence length="220" mass="24685">MEQVGDSFSGAMKALNLEVSEVDILDLSLMNYRQLALAKSDIETTLESLFGLLSKKYNFDMTLPLVIDGFPRNDVDVVSIRLLRTKIIRLRNDHEMVLKHIDRHLMEQLGAKENQSIESIQIAIEPQVNAVPFALVKTVEERSPSNKAGLRSGDRIILFDKTIDVSNHEKLTAVAKRVKEREDQSIEITVLRDGSVEVLSLVPTSNWEGRGLLGCHIVPI</sequence>
<dbReference type="InterPro" id="IPR040815">
    <property type="entry name" value="Nas2_N"/>
</dbReference>
<dbReference type="SMART" id="SM00228">
    <property type="entry name" value="PDZ"/>
    <property type="match status" value="1"/>
</dbReference>
<evidence type="ECO:0000256" key="2">
    <source>
        <dbReference type="ARBA" id="ARBA00068021"/>
    </source>
</evidence>
<proteinExistence type="predicted"/>
<reference evidence="4 5" key="1">
    <citation type="submission" date="2023-10" db="EMBL/GenBank/DDBJ databases">
        <title>Draft Genome Sequence of Candida saopaulonensis from a very Premature Infant with Sepsis.</title>
        <authorList>
            <person name="Ning Y."/>
            <person name="Dai R."/>
            <person name="Xiao M."/>
            <person name="Xu Y."/>
            <person name="Yan Q."/>
            <person name="Zhang L."/>
        </authorList>
    </citation>
    <scope>NUCLEOTIDE SEQUENCE [LARGE SCALE GENOMIC DNA]</scope>
    <source>
        <strain evidence="4 5">19XY460</strain>
    </source>
</reference>
<dbReference type="GeneID" id="88174190"/>
<dbReference type="KEGG" id="asau:88174190"/>
<dbReference type="InterPro" id="IPR035269">
    <property type="entry name" value="PSMD9"/>
</dbReference>
<gene>
    <name evidence="4" type="ORF">PUMCH_003126</name>
</gene>
<dbReference type="InterPro" id="IPR001478">
    <property type="entry name" value="PDZ"/>
</dbReference>